<dbReference type="HOGENOM" id="CLU_1438599_0_0_4"/>
<dbReference type="InterPro" id="IPR011990">
    <property type="entry name" value="TPR-like_helical_dom_sf"/>
</dbReference>
<dbReference type="Proteomes" id="UP000001930">
    <property type="component" value="Chromosome I"/>
</dbReference>
<reference evidence="1 2" key="1">
    <citation type="journal article" date="2005" name="BMC Genomics">
        <title>Bacterial genome adaptation to niches: divergence of the potential virulence genes in three Burkholderia species of different survival strategies.</title>
        <authorList>
            <person name="Kim H.S."/>
            <person name="Schell M.A."/>
            <person name="Yu Y."/>
            <person name="Ulrich R.L."/>
            <person name="Sarria S.H."/>
            <person name="Nierman W.C."/>
            <person name="DeShazer D."/>
        </authorList>
    </citation>
    <scope>NUCLEOTIDE SEQUENCE [LARGE SCALE GENOMIC DNA]</scope>
    <source>
        <strain evidence="2">ATCC 700388 / DSM 13276 / CCUG 48851 / CIP 106301 / E264</strain>
    </source>
</reference>
<organism evidence="1 2">
    <name type="scientific">Burkholderia thailandensis (strain ATCC 700388 / DSM 13276 / CCUG 48851 / CIP 106301 / E264)</name>
    <dbReference type="NCBI Taxonomy" id="271848"/>
    <lineage>
        <taxon>Bacteria</taxon>
        <taxon>Pseudomonadati</taxon>
        <taxon>Pseudomonadota</taxon>
        <taxon>Betaproteobacteria</taxon>
        <taxon>Burkholderiales</taxon>
        <taxon>Burkholderiaceae</taxon>
        <taxon>Burkholderia</taxon>
        <taxon>pseudomallei group</taxon>
    </lineage>
</organism>
<dbReference type="KEGG" id="bte:BTH_I0636"/>
<dbReference type="AlphaFoldDB" id="Q2T0V6"/>
<proteinExistence type="predicted"/>
<dbReference type="SUPFAM" id="SSF81901">
    <property type="entry name" value="HCP-like"/>
    <property type="match status" value="1"/>
</dbReference>
<evidence type="ECO:0000313" key="1">
    <source>
        <dbReference type="EMBL" id="ABC39179.1"/>
    </source>
</evidence>
<dbReference type="Gene3D" id="1.25.40.10">
    <property type="entry name" value="Tetratricopeptide repeat domain"/>
    <property type="match status" value="1"/>
</dbReference>
<protein>
    <submittedName>
        <fullName evidence="1">Uncharacterized protein</fullName>
    </submittedName>
</protein>
<sequence>MSIRKGCGSRRGRSVRRRSAKAACGLGLRHFRGDGVTQDGCQASARMRAAAEHGNLRVQNALGAFYLIGFEEKGSGAREGDRWRSSAAGRGDMESKKLLKQAPRGQARMKMITDDARQGVTFSPATGIRAIRTSVSGDSRTGIGIDRVPALAGRSQETNSSRALLEWLDAVRANGDGARKSKTKIRRK</sequence>
<dbReference type="EMBL" id="CP000086">
    <property type="protein sequence ID" value="ABC39179.1"/>
    <property type="molecule type" value="Genomic_DNA"/>
</dbReference>
<gene>
    <name evidence="1" type="ordered locus">BTH_I0636</name>
</gene>
<keyword evidence="2" id="KW-1185">Reference proteome</keyword>
<accession>Q2T0V6</accession>
<evidence type="ECO:0000313" key="2">
    <source>
        <dbReference type="Proteomes" id="UP000001930"/>
    </source>
</evidence>
<name>Q2T0V6_BURTA</name>